<dbReference type="SMR" id="G5A347"/>
<keyword evidence="3" id="KW-0732">Signal</keyword>
<dbReference type="PANTHER" id="PTHR24276:SF98">
    <property type="entry name" value="FI18310P1-RELATED"/>
    <property type="match status" value="1"/>
</dbReference>
<evidence type="ECO:0000256" key="2">
    <source>
        <dbReference type="ARBA" id="ARBA00022525"/>
    </source>
</evidence>
<keyword evidence="6" id="KW-0325">Glycoprotein</keyword>
<organism evidence="8 9">
    <name type="scientific">Phytophthora sojae (strain P6497)</name>
    <name type="common">Soybean stem and root rot agent</name>
    <name type="synonym">Phytophthora megasperma f. sp. glycines</name>
    <dbReference type="NCBI Taxonomy" id="1094619"/>
    <lineage>
        <taxon>Eukaryota</taxon>
        <taxon>Sar</taxon>
        <taxon>Stramenopiles</taxon>
        <taxon>Oomycota</taxon>
        <taxon>Peronosporomycetes</taxon>
        <taxon>Peronosporales</taxon>
        <taxon>Peronosporaceae</taxon>
        <taxon>Phytophthora</taxon>
    </lineage>
</organism>
<dbReference type="GO" id="GO:0006508">
    <property type="term" value="P:proteolysis"/>
    <property type="evidence" value="ECO:0007669"/>
    <property type="project" value="InterPro"/>
</dbReference>
<keyword evidence="2" id="KW-0964">Secreted</keyword>
<dbReference type="GO" id="GO:0004252">
    <property type="term" value="F:serine-type endopeptidase activity"/>
    <property type="evidence" value="ECO:0007669"/>
    <property type="project" value="InterPro"/>
</dbReference>
<dbReference type="GO" id="GO:0005576">
    <property type="term" value="C:extracellular region"/>
    <property type="evidence" value="ECO:0007669"/>
    <property type="project" value="UniProtKB-SubCell"/>
</dbReference>
<dbReference type="PANTHER" id="PTHR24276">
    <property type="entry name" value="POLYSERASE-RELATED"/>
    <property type="match status" value="1"/>
</dbReference>
<feature type="domain" description="Peptidase S1" evidence="7">
    <location>
        <begin position="9"/>
        <end position="92"/>
    </location>
</feature>
<evidence type="ECO:0000256" key="5">
    <source>
        <dbReference type="ARBA" id="ARBA00023157"/>
    </source>
</evidence>
<evidence type="ECO:0000313" key="8">
    <source>
        <dbReference type="EMBL" id="EGZ10087.1"/>
    </source>
</evidence>
<evidence type="ECO:0000259" key="7">
    <source>
        <dbReference type="Pfam" id="PF00089"/>
    </source>
</evidence>
<dbReference type="OMA" id="CERLPTQ"/>
<dbReference type="InParanoid" id="G5A347"/>
<keyword evidence="4" id="KW-0843">Virulence</keyword>
<dbReference type="PROSITE" id="PS00134">
    <property type="entry name" value="TRYPSIN_HIS"/>
    <property type="match status" value="1"/>
</dbReference>
<accession>G5A347</accession>
<dbReference type="InterPro" id="IPR050430">
    <property type="entry name" value="Peptidase_S1"/>
</dbReference>
<dbReference type="InterPro" id="IPR043504">
    <property type="entry name" value="Peptidase_S1_PA_chymotrypsin"/>
</dbReference>
<reference evidence="8 9" key="1">
    <citation type="journal article" date="2006" name="Science">
        <title>Phytophthora genome sequences uncover evolutionary origins and mechanisms of pathogenesis.</title>
        <authorList>
            <person name="Tyler B.M."/>
            <person name="Tripathy S."/>
            <person name="Zhang X."/>
            <person name="Dehal P."/>
            <person name="Jiang R.H."/>
            <person name="Aerts A."/>
            <person name="Arredondo F.D."/>
            <person name="Baxter L."/>
            <person name="Bensasson D."/>
            <person name="Beynon J.L."/>
            <person name="Chapman J."/>
            <person name="Damasceno C.M."/>
            <person name="Dorrance A.E."/>
            <person name="Dou D."/>
            <person name="Dickerman A.W."/>
            <person name="Dubchak I.L."/>
            <person name="Garbelotto M."/>
            <person name="Gijzen M."/>
            <person name="Gordon S.G."/>
            <person name="Govers F."/>
            <person name="Grunwald N.J."/>
            <person name="Huang W."/>
            <person name="Ivors K.L."/>
            <person name="Jones R.W."/>
            <person name="Kamoun S."/>
            <person name="Krampis K."/>
            <person name="Lamour K.H."/>
            <person name="Lee M.K."/>
            <person name="McDonald W.H."/>
            <person name="Medina M."/>
            <person name="Meijer H.J."/>
            <person name="Nordberg E.K."/>
            <person name="Maclean D.J."/>
            <person name="Ospina-Giraldo M.D."/>
            <person name="Morris P.F."/>
            <person name="Phuntumart V."/>
            <person name="Putnam N.H."/>
            <person name="Rash S."/>
            <person name="Rose J.K."/>
            <person name="Sakihama Y."/>
            <person name="Salamov A.A."/>
            <person name="Savidor A."/>
            <person name="Scheuring C.F."/>
            <person name="Smith B.M."/>
            <person name="Sobral B.W."/>
            <person name="Terry A."/>
            <person name="Torto-Alalibo T.A."/>
            <person name="Win J."/>
            <person name="Xu Z."/>
            <person name="Zhang H."/>
            <person name="Grigoriev I.V."/>
            <person name="Rokhsar D.S."/>
            <person name="Boore J.L."/>
        </authorList>
    </citation>
    <scope>NUCLEOTIDE SEQUENCE [LARGE SCALE GENOMIC DNA]</scope>
    <source>
        <strain evidence="8 9">P6497</strain>
    </source>
</reference>
<dbReference type="Gene3D" id="2.40.10.10">
    <property type="entry name" value="Trypsin-like serine proteases"/>
    <property type="match status" value="1"/>
</dbReference>
<gene>
    <name evidence="8" type="ORF">PHYSODRAFT_522611</name>
</gene>
<dbReference type="AlphaFoldDB" id="G5A347"/>
<proteinExistence type="predicted"/>
<comment type="subcellular location">
    <subcellularLocation>
        <location evidence="1">Secreted</location>
    </subcellularLocation>
</comment>
<dbReference type="KEGG" id="psoj:PHYSODRAFT_522611"/>
<dbReference type="Proteomes" id="UP000002640">
    <property type="component" value="Unassembled WGS sequence"/>
</dbReference>
<name>G5A347_PHYSP</name>
<keyword evidence="9" id="KW-1185">Reference proteome</keyword>
<evidence type="ECO:0000313" key="9">
    <source>
        <dbReference type="Proteomes" id="UP000002640"/>
    </source>
</evidence>
<dbReference type="STRING" id="1094619.G5A347"/>
<dbReference type="InterPro" id="IPR001254">
    <property type="entry name" value="Trypsin_dom"/>
</dbReference>
<dbReference type="SUPFAM" id="SSF50494">
    <property type="entry name" value="Trypsin-like serine proteases"/>
    <property type="match status" value="1"/>
</dbReference>
<dbReference type="Pfam" id="PF00089">
    <property type="entry name" value="Trypsin"/>
    <property type="match status" value="1"/>
</dbReference>
<evidence type="ECO:0000256" key="3">
    <source>
        <dbReference type="ARBA" id="ARBA00022729"/>
    </source>
</evidence>
<dbReference type="EMBL" id="JH159159">
    <property type="protein sequence ID" value="EGZ10087.1"/>
    <property type="molecule type" value="Genomic_DNA"/>
</dbReference>
<evidence type="ECO:0000256" key="1">
    <source>
        <dbReference type="ARBA" id="ARBA00004613"/>
    </source>
</evidence>
<dbReference type="InterPro" id="IPR018114">
    <property type="entry name" value="TRYPSIN_HIS"/>
</dbReference>
<evidence type="ECO:0000256" key="6">
    <source>
        <dbReference type="ARBA" id="ARBA00023180"/>
    </source>
</evidence>
<evidence type="ECO:0000256" key="4">
    <source>
        <dbReference type="ARBA" id="ARBA00023026"/>
    </source>
</evidence>
<protein>
    <recommendedName>
        <fullName evidence="7">Peptidase S1 domain-containing protein</fullName>
    </recommendedName>
</protein>
<dbReference type="GeneID" id="20660539"/>
<dbReference type="InterPro" id="IPR009003">
    <property type="entry name" value="Peptidase_S1_PA"/>
</dbReference>
<dbReference type="RefSeq" id="XP_009534948.1">
    <property type="nucleotide sequence ID" value="XM_009536653.1"/>
</dbReference>
<keyword evidence="5" id="KW-1015">Disulfide bond</keyword>
<sequence length="96" mass="10518">MSADEENRIFGGEKAKIDKFPCMAGLRNNGTDGEGFCGGVLVAPQYVITAAHCMGGHGRCERLPTQRIQGRGSREAEHIRVVEAFCHPPYNSTWPK</sequence>